<protein>
    <submittedName>
        <fullName evidence="2">Uncharacterized protein</fullName>
    </submittedName>
</protein>
<comment type="caution">
    <text evidence="2">The sequence shown here is derived from an EMBL/GenBank/DDBJ whole genome shotgun (WGS) entry which is preliminary data.</text>
</comment>
<gene>
    <name evidence="2" type="ORF">EVOR1521_LOCUS14277</name>
</gene>
<dbReference type="AlphaFoldDB" id="A0AA36N2P5"/>
<dbReference type="Proteomes" id="UP001178507">
    <property type="component" value="Unassembled WGS sequence"/>
</dbReference>
<evidence type="ECO:0000256" key="1">
    <source>
        <dbReference type="SAM" id="MobiDB-lite"/>
    </source>
</evidence>
<accession>A0AA36N2P5</accession>
<dbReference type="EMBL" id="CAUJNA010001680">
    <property type="protein sequence ID" value="CAJ1388394.1"/>
    <property type="molecule type" value="Genomic_DNA"/>
</dbReference>
<feature type="region of interest" description="Disordered" evidence="1">
    <location>
        <begin position="1"/>
        <end position="22"/>
    </location>
</feature>
<organism evidence="2 3">
    <name type="scientific">Effrenium voratum</name>
    <dbReference type="NCBI Taxonomy" id="2562239"/>
    <lineage>
        <taxon>Eukaryota</taxon>
        <taxon>Sar</taxon>
        <taxon>Alveolata</taxon>
        <taxon>Dinophyceae</taxon>
        <taxon>Suessiales</taxon>
        <taxon>Symbiodiniaceae</taxon>
        <taxon>Effrenium</taxon>
    </lineage>
</organism>
<evidence type="ECO:0000313" key="2">
    <source>
        <dbReference type="EMBL" id="CAJ1388394.1"/>
    </source>
</evidence>
<sequence>MVFVPGLPGLPGLPGATQKGGKKNTLVHRAQDVNIGIQTGRLGGEGRRHIHPKPSMEEGIGVHSQKGHYRDSEGRRYIPERDSLMAQKKENEARRT</sequence>
<feature type="compositionally biased region" description="Basic and acidic residues" evidence="1">
    <location>
        <begin position="68"/>
        <end position="96"/>
    </location>
</feature>
<evidence type="ECO:0000313" key="3">
    <source>
        <dbReference type="Proteomes" id="UP001178507"/>
    </source>
</evidence>
<reference evidence="2" key="1">
    <citation type="submission" date="2023-08" db="EMBL/GenBank/DDBJ databases">
        <authorList>
            <person name="Chen Y."/>
            <person name="Shah S."/>
            <person name="Dougan E. K."/>
            <person name="Thang M."/>
            <person name="Chan C."/>
        </authorList>
    </citation>
    <scope>NUCLEOTIDE SEQUENCE</scope>
</reference>
<feature type="region of interest" description="Disordered" evidence="1">
    <location>
        <begin position="39"/>
        <end position="96"/>
    </location>
</feature>
<proteinExistence type="predicted"/>
<name>A0AA36N2P5_9DINO</name>
<keyword evidence="3" id="KW-1185">Reference proteome</keyword>